<dbReference type="AlphaFoldDB" id="A0A2K8NQH8"/>
<dbReference type="Pfam" id="PF00696">
    <property type="entry name" value="AA_kinase"/>
    <property type="match status" value="1"/>
</dbReference>
<dbReference type="RefSeq" id="WP_100609044.1">
    <property type="nucleotide sequence ID" value="NZ_CP024962.1"/>
</dbReference>
<accession>A0A2K8NQH8</accession>
<dbReference type="NCBIfam" id="NF009007">
    <property type="entry name" value="PRK12352.1"/>
    <property type="match status" value="1"/>
</dbReference>
<dbReference type="SUPFAM" id="SSF53633">
    <property type="entry name" value="Carbamate kinase-like"/>
    <property type="match status" value="1"/>
</dbReference>
<evidence type="ECO:0000256" key="6">
    <source>
        <dbReference type="NCBIfam" id="TIGR00746"/>
    </source>
</evidence>
<dbReference type="GO" id="GO:0005829">
    <property type="term" value="C:cytosol"/>
    <property type="evidence" value="ECO:0007669"/>
    <property type="project" value="TreeGrafter"/>
</dbReference>
<dbReference type="PIRSF" id="PIRSF000723">
    <property type="entry name" value="Carbamate_kin"/>
    <property type="match status" value="1"/>
</dbReference>
<organism evidence="8 9">
    <name type="scientific">Entomoplasma freundtii</name>
    <dbReference type="NCBI Taxonomy" id="74700"/>
    <lineage>
        <taxon>Bacteria</taxon>
        <taxon>Bacillati</taxon>
        <taxon>Mycoplasmatota</taxon>
        <taxon>Mollicutes</taxon>
        <taxon>Entomoplasmatales</taxon>
        <taxon>Entomoplasmataceae</taxon>
        <taxon>Entomoplasma</taxon>
    </lineage>
</organism>
<proteinExistence type="inferred from homology"/>
<dbReference type="PRINTS" id="PR01469">
    <property type="entry name" value="CARBMTKINASE"/>
</dbReference>
<dbReference type="GO" id="GO:0008804">
    <property type="term" value="F:carbamate kinase activity"/>
    <property type="evidence" value="ECO:0007669"/>
    <property type="project" value="UniProtKB-UniRule"/>
</dbReference>
<reference evidence="8 9" key="1">
    <citation type="submission" date="2017-11" db="EMBL/GenBank/DDBJ databases">
        <title>Genome sequence of Entomoplasma freundtii BARC 318 (ATCC 51999).</title>
        <authorList>
            <person name="Lo W.-S."/>
            <person name="Gasparich G.E."/>
            <person name="Kuo C.-H."/>
        </authorList>
    </citation>
    <scope>NUCLEOTIDE SEQUENCE [LARGE SCALE GENOMIC DNA]</scope>
    <source>
        <strain evidence="8 9">BARC 318</strain>
    </source>
</reference>
<dbReference type="EMBL" id="CP024962">
    <property type="protein sequence ID" value="ATZ16079.1"/>
    <property type="molecule type" value="Genomic_DNA"/>
</dbReference>
<dbReference type="FunFam" id="3.40.1160.10:FF:000007">
    <property type="entry name" value="Carbamate kinase"/>
    <property type="match status" value="1"/>
</dbReference>
<comment type="similarity">
    <text evidence="1 7">Belongs to the carbamate kinase family.</text>
</comment>
<comment type="catalytic activity">
    <reaction evidence="5">
        <text>hydrogencarbonate + NH4(+) + ATP = carbamoyl phosphate + ADP + H2O + H(+)</text>
        <dbReference type="Rhea" id="RHEA:10152"/>
        <dbReference type="ChEBI" id="CHEBI:15377"/>
        <dbReference type="ChEBI" id="CHEBI:15378"/>
        <dbReference type="ChEBI" id="CHEBI:17544"/>
        <dbReference type="ChEBI" id="CHEBI:28938"/>
        <dbReference type="ChEBI" id="CHEBI:30616"/>
        <dbReference type="ChEBI" id="CHEBI:58228"/>
        <dbReference type="ChEBI" id="CHEBI:456216"/>
        <dbReference type="EC" id="2.7.2.2"/>
    </reaction>
</comment>
<dbReference type="PANTHER" id="PTHR30409">
    <property type="entry name" value="CARBAMATE KINASE"/>
    <property type="match status" value="1"/>
</dbReference>
<dbReference type="InterPro" id="IPR001048">
    <property type="entry name" value="Asp/Glu/Uridylate_kinase"/>
</dbReference>
<dbReference type="Proteomes" id="UP000232222">
    <property type="component" value="Chromosome"/>
</dbReference>
<dbReference type="KEGG" id="efr:EFREU_v1c00520"/>
<keyword evidence="9" id="KW-1185">Reference proteome</keyword>
<dbReference type="InterPro" id="IPR003964">
    <property type="entry name" value="Carb_kinase"/>
</dbReference>
<keyword evidence="3 7" id="KW-0808">Transferase</keyword>
<evidence type="ECO:0000256" key="4">
    <source>
        <dbReference type="ARBA" id="ARBA00022777"/>
    </source>
</evidence>
<dbReference type="OrthoDB" id="9766717at2"/>
<name>A0A2K8NQH8_9MOLU</name>
<evidence type="ECO:0000256" key="7">
    <source>
        <dbReference type="PIRNR" id="PIRNR000723"/>
    </source>
</evidence>
<evidence type="ECO:0000313" key="8">
    <source>
        <dbReference type="EMBL" id="ATZ16079.1"/>
    </source>
</evidence>
<evidence type="ECO:0000256" key="2">
    <source>
        <dbReference type="ARBA" id="ARBA00013070"/>
    </source>
</evidence>
<evidence type="ECO:0000256" key="5">
    <source>
        <dbReference type="ARBA" id="ARBA00048467"/>
    </source>
</evidence>
<dbReference type="Gene3D" id="3.40.1160.10">
    <property type="entry name" value="Acetylglutamate kinase-like"/>
    <property type="match status" value="1"/>
</dbReference>
<dbReference type="InterPro" id="IPR036393">
    <property type="entry name" value="AceGlu_kinase-like_sf"/>
</dbReference>
<dbReference type="PANTHER" id="PTHR30409:SF1">
    <property type="entry name" value="CARBAMATE KINASE-RELATED"/>
    <property type="match status" value="1"/>
</dbReference>
<dbReference type="CDD" id="cd04235">
    <property type="entry name" value="AAK_CK"/>
    <property type="match status" value="1"/>
</dbReference>
<evidence type="ECO:0000313" key="9">
    <source>
        <dbReference type="Proteomes" id="UP000232222"/>
    </source>
</evidence>
<keyword evidence="4 7" id="KW-0418">Kinase</keyword>
<dbReference type="NCBIfam" id="TIGR00746">
    <property type="entry name" value="arcC"/>
    <property type="match status" value="1"/>
</dbReference>
<evidence type="ECO:0000256" key="3">
    <source>
        <dbReference type="ARBA" id="ARBA00022679"/>
    </source>
</evidence>
<sequence>MGKIVVAIGGNALGNNPDDQRRIVKNTAKYLGELIEKKNDIIIVHGNGPQVGMINSAFDLAHQNDAKIPLMDFPECGALSEGYIGYHLQQALDNELTTRNLKKNVATIVTQTLVSESDPAFKNPTKPIGSFLSEGEAQTLAKKYNWTVKEDAGRGWRRVVASPKPLGLVELDIVKTLIANHDVPICAGGGGVPVVKKDGVLHGVPAVIDKDLAAAKLGDLVQTDILLVLTAVDYVWLNYNQPDAKSLKTMTVSEAEKYISENQFAAGSMLPKIEAALTFVKGHDKRIAYIGSLDKVDAILNGDSGTKIIN</sequence>
<protein>
    <recommendedName>
        <fullName evidence="2 6">Carbamate kinase</fullName>
    </recommendedName>
</protein>
<evidence type="ECO:0000256" key="1">
    <source>
        <dbReference type="ARBA" id="ARBA00011066"/>
    </source>
</evidence>
<gene>
    <name evidence="8" type="primary">arcC</name>
    <name evidence="8" type="ORF">EFREU_v1c00520</name>
</gene>
<dbReference type="GO" id="GO:0019546">
    <property type="term" value="P:L-arginine deiminase pathway"/>
    <property type="evidence" value="ECO:0007669"/>
    <property type="project" value="TreeGrafter"/>
</dbReference>